<evidence type="ECO:0000256" key="7">
    <source>
        <dbReference type="ARBA" id="ARBA00023242"/>
    </source>
</evidence>
<evidence type="ECO:0000256" key="8">
    <source>
        <dbReference type="PROSITE-ProRule" id="PRU00042"/>
    </source>
</evidence>
<evidence type="ECO:0000256" key="2">
    <source>
        <dbReference type="ARBA" id="ARBA00022723"/>
    </source>
</evidence>
<proteinExistence type="predicted"/>
<dbReference type="PROSITE" id="PS00028">
    <property type="entry name" value="ZINC_FINGER_C2H2_1"/>
    <property type="match status" value="5"/>
</dbReference>
<dbReference type="GO" id="GO:0001228">
    <property type="term" value="F:DNA-binding transcription activator activity, RNA polymerase II-specific"/>
    <property type="evidence" value="ECO:0007669"/>
    <property type="project" value="TreeGrafter"/>
</dbReference>
<dbReference type="GO" id="GO:0000978">
    <property type="term" value="F:RNA polymerase II cis-regulatory region sequence-specific DNA binding"/>
    <property type="evidence" value="ECO:0007669"/>
    <property type="project" value="TreeGrafter"/>
</dbReference>
<feature type="domain" description="C2H2-type" evidence="9">
    <location>
        <begin position="162"/>
        <end position="190"/>
    </location>
</feature>
<keyword evidence="2" id="KW-0479">Metal-binding</keyword>
<dbReference type="Pfam" id="PF13912">
    <property type="entry name" value="zf-C2H2_6"/>
    <property type="match status" value="1"/>
</dbReference>
<dbReference type="EMBL" id="OY660884">
    <property type="protein sequence ID" value="CAJ1083353.1"/>
    <property type="molecule type" value="Genomic_DNA"/>
</dbReference>
<organism evidence="10 11">
    <name type="scientific">Xyrichtys novacula</name>
    <name type="common">Pearly razorfish</name>
    <name type="synonym">Hemipteronotus novacula</name>
    <dbReference type="NCBI Taxonomy" id="13765"/>
    <lineage>
        <taxon>Eukaryota</taxon>
        <taxon>Metazoa</taxon>
        <taxon>Chordata</taxon>
        <taxon>Craniata</taxon>
        <taxon>Vertebrata</taxon>
        <taxon>Euteleostomi</taxon>
        <taxon>Actinopterygii</taxon>
        <taxon>Neopterygii</taxon>
        <taxon>Teleostei</taxon>
        <taxon>Neoteleostei</taxon>
        <taxon>Acanthomorphata</taxon>
        <taxon>Eupercaria</taxon>
        <taxon>Labriformes</taxon>
        <taxon>Labridae</taxon>
        <taxon>Xyrichtys</taxon>
    </lineage>
</organism>
<dbReference type="Gene3D" id="3.30.160.60">
    <property type="entry name" value="Classic Zinc Finger"/>
    <property type="match status" value="5"/>
</dbReference>
<comment type="subcellular location">
    <subcellularLocation>
        <location evidence="1">Nucleus</location>
    </subcellularLocation>
</comment>
<evidence type="ECO:0000256" key="1">
    <source>
        <dbReference type="ARBA" id="ARBA00004123"/>
    </source>
</evidence>
<dbReference type="GO" id="GO:0005634">
    <property type="term" value="C:nucleus"/>
    <property type="evidence" value="ECO:0007669"/>
    <property type="project" value="UniProtKB-SubCell"/>
</dbReference>
<dbReference type="PROSITE" id="PS50157">
    <property type="entry name" value="ZINC_FINGER_C2H2_2"/>
    <property type="match status" value="6"/>
</dbReference>
<dbReference type="PANTHER" id="PTHR24376">
    <property type="entry name" value="ZINC FINGER PROTEIN"/>
    <property type="match status" value="1"/>
</dbReference>
<feature type="domain" description="C2H2-type" evidence="9">
    <location>
        <begin position="340"/>
        <end position="367"/>
    </location>
</feature>
<evidence type="ECO:0000313" key="11">
    <source>
        <dbReference type="Proteomes" id="UP001178508"/>
    </source>
</evidence>
<dbReference type="Pfam" id="PF00096">
    <property type="entry name" value="zf-C2H2"/>
    <property type="match status" value="2"/>
</dbReference>
<keyword evidence="11" id="KW-1185">Reference proteome</keyword>
<feature type="domain" description="C2H2-type" evidence="9">
    <location>
        <begin position="313"/>
        <end position="341"/>
    </location>
</feature>
<evidence type="ECO:0000256" key="5">
    <source>
        <dbReference type="ARBA" id="ARBA00022833"/>
    </source>
</evidence>
<dbReference type="Proteomes" id="UP001178508">
    <property type="component" value="Chromosome 21"/>
</dbReference>
<evidence type="ECO:0000256" key="6">
    <source>
        <dbReference type="ARBA" id="ARBA00023125"/>
    </source>
</evidence>
<evidence type="ECO:0000256" key="3">
    <source>
        <dbReference type="ARBA" id="ARBA00022737"/>
    </source>
</evidence>
<accession>A0AAV1HBZ5</accession>
<dbReference type="InterPro" id="IPR013087">
    <property type="entry name" value="Znf_C2H2_type"/>
</dbReference>
<protein>
    <submittedName>
        <fullName evidence="10">Gastrula zinc finger protein XlCGF52.1-like</fullName>
    </submittedName>
</protein>
<evidence type="ECO:0000259" key="9">
    <source>
        <dbReference type="PROSITE" id="PS50157"/>
    </source>
</evidence>
<feature type="domain" description="C2H2-type" evidence="9">
    <location>
        <begin position="134"/>
        <end position="161"/>
    </location>
</feature>
<evidence type="ECO:0000313" key="10">
    <source>
        <dbReference type="EMBL" id="CAJ1083353.1"/>
    </source>
</evidence>
<evidence type="ECO:0000256" key="4">
    <source>
        <dbReference type="ARBA" id="ARBA00022771"/>
    </source>
</evidence>
<dbReference type="InterPro" id="IPR036236">
    <property type="entry name" value="Znf_C2H2_sf"/>
</dbReference>
<name>A0AAV1HBZ5_XYRNO</name>
<keyword evidence="5" id="KW-0862">Zinc</keyword>
<keyword evidence="7" id="KW-0539">Nucleus</keyword>
<feature type="domain" description="C2H2-type" evidence="9">
    <location>
        <begin position="105"/>
        <end position="132"/>
    </location>
</feature>
<dbReference type="AlphaFoldDB" id="A0AAV1HBZ5"/>
<dbReference type="GO" id="GO:0008270">
    <property type="term" value="F:zinc ion binding"/>
    <property type="evidence" value="ECO:0007669"/>
    <property type="project" value="UniProtKB-KW"/>
</dbReference>
<dbReference type="FunFam" id="3.30.160.60:FF:000100">
    <property type="entry name" value="Zinc finger 45-like"/>
    <property type="match status" value="1"/>
</dbReference>
<keyword evidence="3" id="KW-0677">Repeat</keyword>
<sequence>MSKLFAAASFQWTFRRLHVPEVASKSISTEMLKIEQVVVGSEGKTIPKEIKKEIVVGPVQSYHHESLQCFQCFITFCNSKAKERHMRKSHRELYKMQLQETDTIFTCYQCDKSFSSSELLSEHQATHSTEEKPFRCGYCQKNFLTYAEVNKHRRADCIERRFPCEQCGALFPSPARVRHHRITVHPQSSMACGTNTYKCCKCRRSFQTEEELLKHQEKYAENVKCGLIPLVKKRGRKPKNAAHEEIIECKKIKVEEDSEEGYGDFAPEECPSTLQTELKIPCPEDYCDLVFSSVTALRAHKRREHGPPPGEPHTCTECDESYAQLEQLQAHMSKAHCSEYTCPTCQEGFLTEGDLKIHQDTHTGGEEVAEKR</sequence>
<gene>
    <name evidence="10" type="ORF">XNOV1_A013475</name>
</gene>
<dbReference type="SUPFAM" id="SSF57667">
    <property type="entry name" value="beta-beta-alpha zinc fingers"/>
    <property type="match status" value="4"/>
</dbReference>
<keyword evidence="4 8" id="KW-0863">Zinc-finger</keyword>
<reference evidence="10" key="1">
    <citation type="submission" date="2023-08" db="EMBL/GenBank/DDBJ databases">
        <authorList>
            <person name="Alioto T."/>
            <person name="Alioto T."/>
            <person name="Gomez Garrido J."/>
        </authorList>
    </citation>
    <scope>NUCLEOTIDE SEQUENCE</scope>
</reference>
<keyword evidence="6" id="KW-0238">DNA-binding</keyword>
<dbReference type="PANTHER" id="PTHR24376:SF243">
    <property type="entry name" value="C2H2-TYPE DOMAIN-CONTAINING PROTEIN"/>
    <property type="match status" value="1"/>
</dbReference>
<dbReference type="SMART" id="SM00355">
    <property type="entry name" value="ZnF_C2H2"/>
    <property type="match status" value="8"/>
</dbReference>
<feature type="domain" description="C2H2-type" evidence="9">
    <location>
        <begin position="197"/>
        <end position="224"/>
    </location>
</feature>